<evidence type="ECO:0000313" key="6">
    <source>
        <dbReference type="EMBL" id="RBP13746.1"/>
    </source>
</evidence>
<keyword evidence="7" id="KW-1185">Reference proteome</keyword>
<dbReference type="Gene3D" id="3.40.30.10">
    <property type="entry name" value="Glutaredoxin"/>
    <property type="match status" value="1"/>
</dbReference>
<evidence type="ECO:0000313" key="7">
    <source>
        <dbReference type="Proteomes" id="UP000253529"/>
    </source>
</evidence>
<dbReference type="FunFam" id="3.40.30.10:FF:000013">
    <property type="entry name" value="Blast:Protein SCO1 homolog, mitochondrial"/>
    <property type="match status" value="1"/>
</dbReference>
<dbReference type="Pfam" id="PF02630">
    <property type="entry name" value="SCO1-SenC"/>
    <property type="match status" value="1"/>
</dbReference>
<evidence type="ECO:0000259" key="5">
    <source>
        <dbReference type="PROSITE" id="PS51352"/>
    </source>
</evidence>
<proteinExistence type="inferred from homology"/>
<evidence type="ECO:0000256" key="3">
    <source>
        <dbReference type="PIRSR" id="PIRSR603782-1"/>
    </source>
</evidence>
<evidence type="ECO:0000256" key="2">
    <source>
        <dbReference type="ARBA" id="ARBA00023008"/>
    </source>
</evidence>
<dbReference type="CDD" id="cd02968">
    <property type="entry name" value="SCO"/>
    <property type="match status" value="1"/>
</dbReference>
<comment type="caution">
    <text evidence="6">The sequence shown here is derived from an EMBL/GenBank/DDBJ whole genome shotgun (WGS) entry which is preliminary data.</text>
</comment>
<keyword evidence="2 3" id="KW-0186">Copper</keyword>
<sequence length="200" mass="21139">MPNSRTGSRPPARPGLVALAIGAAAVLAIAAWLALTPERGATPSLIGGPFALSDGDGRTITSDSLRGRPFLVYFGYTHCPDVCPTELARVADVLAKMGDKAIPALFITVDPERDTPKVMQDYASSFSAPIIGLSGSPQAIGAVEKAYRVYARKGPVGPDGDYAMDHSSIVYVMNKAGGFSRPLNLDRPPEEVARELEQDL</sequence>
<feature type="binding site" evidence="3">
    <location>
        <position position="166"/>
    </location>
    <ligand>
        <name>Cu cation</name>
        <dbReference type="ChEBI" id="CHEBI:23378"/>
    </ligand>
</feature>
<dbReference type="SUPFAM" id="SSF52833">
    <property type="entry name" value="Thioredoxin-like"/>
    <property type="match status" value="1"/>
</dbReference>
<dbReference type="EMBL" id="QNRK01000011">
    <property type="protein sequence ID" value="RBP13746.1"/>
    <property type="molecule type" value="Genomic_DNA"/>
</dbReference>
<feature type="domain" description="Thioredoxin" evidence="5">
    <location>
        <begin position="41"/>
        <end position="200"/>
    </location>
</feature>
<dbReference type="PROSITE" id="PS51352">
    <property type="entry name" value="THIOREDOXIN_2"/>
    <property type="match status" value="1"/>
</dbReference>
<accession>A0A366FHY5</accession>
<comment type="similarity">
    <text evidence="1">Belongs to the SCO1/2 family.</text>
</comment>
<feature type="binding site" evidence="3">
    <location>
        <position position="83"/>
    </location>
    <ligand>
        <name>Cu cation</name>
        <dbReference type="ChEBI" id="CHEBI:23378"/>
    </ligand>
</feature>
<keyword evidence="4" id="KW-1015">Disulfide bond</keyword>
<dbReference type="GO" id="GO:0046872">
    <property type="term" value="F:metal ion binding"/>
    <property type="evidence" value="ECO:0007669"/>
    <property type="project" value="UniProtKB-KW"/>
</dbReference>
<dbReference type="InterPro" id="IPR036249">
    <property type="entry name" value="Thioredoxin-like_sf"/>
</dbReference>
<dbReference type="RefSeq" id="WP_113889310.1">
    <property type="nucleotide sequence ID" value="NZ_QNRK01000011.1"/>
</dbReference>
<dbReference type="AlphaFoldDB" id="A0A366FHY5"/>
<feature type="binding site" evidence="3">
    <location>
        <position position="79"/>
    </location>
    <ligand>
        <name>Cu cation</name>
        <dbReference type="ChEBI" id="CHEBI:23378"/>
    </ligand>
</feature>
<feature type="disulfide bond" description="Redox-active" evidence="4">
    <location>
        <begin position="79"/>
        <end position="83"/>
    </location>
</feature>
<evidence type="ECO:0000256" key="4">
    <source>
        <dbReference type="PIRSR" id="PIRSR603782-2"/>
    </source>
</evidence>
<organism evidence="6 7">
    <name type="scientific">Roseiarcus fermentans</name>
    <dbReference type="NCBI Taxonomy" id="1473586"/>
    <lineage>
        <taxon>Bacteria</taxon>
        <taxon>Pseudomonadati</taxon>
        <taxon>Pseudomonadota</taxon>
        <taxon>Alphaproteobacteria</taxon>
        <taxon>Hyphomicrobiales</taxon>
        <taxon>Roseiarcaceae</taxon>
        <taxon>Roseiarcus</taxon>
    </lineage>
</organism>
<gene>
    <name evidence="6" type="ORF">DFR50_1118</name>
</gene>
<dbReference type="InterPro" id="IPR013766">
    <property type="entry name" value="Thioredoxin_domain"/>
</dbReference>
<dbReference type="PANTHER" id="PTHR12151">
    <property type="entry name" value="ELECTRON TRANSPORT PROTIN SCO1/SENC FAMILY MEMBER"/>
    <property type="match status" value="1"/>
</dbReference>
<evidence type="ECO:0000256" key="1">
    <source>
        <dbReference type="ARBA" id="ARBA00010996"/>
    </source>
</evidence>
<protein>
    <submittedName>
        <fullName evidence="6">Protein SCO1/2</fullName>
    </submittedName>
</protein>
<keyword evidence="3" id="KW-0479">Metal-binding</keyword>
<dbReference type="PANTHER" id="PTHR12151:SF25">
    <property type="entry name" value="LINALOOL DEHYDRATASE_ISOMERASE DOMAIN-CONTAINING PROTEIN"/>
    <property type="match status" value="1"/>
</dbReference>
<reference evidence="6 7" key="1">
    <citation type="submission" date="2018-06" db="EMBL/GenBank/DDBJ databases">
        <title>Genomic Encyclopedia of Type Strains, Phase IV (KMG-IV): sequencing the most valuable type-strain genomes for metagenomic binning, comparative biology and taxonomic classification.</title>
        <authorList>
            <person name="Goeker M."/>
        </authorList>
    </citation>
    <scope>NUCLEOTIDE SEQUENCE [LARGE SCALE GENOMIC DNA]</scope>
    <source>
        <strain evidence="6 7">DSM 24875</strain>
    </source>
</reference>
<dbReference type="OrthoDB" id="9790194at2"/>
<dbReference type="Proteomes" id="UP000253529">
    <property type="component" value="Unassembled WGS sequence"/>
</dbReference>
<name>A0A366FHY5_9HYPH</name>
<dbReference type="InterPro" id="IPR003782">
    <property type="entry name" value="SCO1/SenC"/>
</dbReference>